<dbReference type="EnsemblMetazoa" id="XM_021042079.2">
    <property type="protein sequence ID" value="XP_020897738.1"/>
    <property type="gene ID" value="LOC110236542"/>
</dbReference>
<evidence type="ECO:0000256" key="6">
    <source>
        <dbReference type="ARBA" id="ARBA00023163"/>
    </source>
</evidence>
<evidence type="ECO:0000256" key="1">
    <source>
        <dbReference type="ARBA" id="ARBA00004123"/>
    </source>
</evidence>
<evidence type="ECO:0000256" key="4">
    <source>
        <dbReference type="ARBA" id="ARBA00023015"/>
    </source>
</evidence>
<protein>
    <recommendedName>
        <fullName evidence="3 9">Mediator of RNA polymerase II transcription subunit 10</fullName>
    </recommendedName>
    <alternativeName>
        <fullName evidence="8 9">Mediator complex subunit 10</fullName>
    </alternativeName>
</protein>
<evidence type="ECO:0000256" key="5">
    <source>
        <dbReference type="ARBA" id="ARBA00023159"/>
    </source>
</evidence>
<keyword evidence="7 9" id="KW-0539">Nucleus</keyword>
<keyword evidence="11" id="KW-1185">Reference proteome</keyword>
<organism evidence="10 11">
    <name type="scientific">Exaiptasia diaphana</name>
    <name type="common">Tropical sea anemone</name>
    <name type="synonym">Aiptasia pulchella</name>
    <dbReference type="NCBI Taxonomy" id="2652724"/>
    <lineage>
        <taxon>Eukaryota</taxon>
        <taxon>Metazoa</taxon>
        <taxon>Cnidaria</taxon>
        <taxon>Anthozoa</taxon>
        <taxon>Hexacorallia</taxon>
        <taxon>Actiniaria</taxon>
        <taxon>Aiptasiidae</taxon>
        <taxon>Exaiptasia</taxon>
    </lineage>
</organism>
<accession>A0A913X254</accession>
<name>A0A913X254_EXADI</name>
<reference evidence="10" key="1">
    <citation type="submission" date="2022-11" db="UniProtKB">
        <authorList>
            <consortium name="EnsemblMetazoa"/>
        </authorList>
    </citation>
    <scope>IDENTIFICATION</scope>
</reference>
<dbReference type="GO" id="GO:0016592">
    <property type="term" value="C:mediator complex"/>
    <property type="evidence" value="ECO:0007669"/>
    <property type="project" value="InterPro"/>
</dbReference>
<dbReference type="AlphaFoldDB" id="A0A913X254"/>
<sequence>MADDKPAEPFELLEQTIEQFMESTRQIGIIVSDFQPGSQGVLNQKINMMVDNMKEIEKCKALVKDVEVPLEVFEYIDQGRNPQLYTKDCLEKALIKNEQVKGKIDSLKNFKTLLTGELTKAFPKEMKEYQEIKNSQGT</sequence>
<gene>
    <name evidence="9" type="primary">MED10</name>
</gene>
<comment type="function">
    <text evidence="9">Component of the Mediator complex, a coactivator involved in the regulated transcription of nearly all RNA polymerase II-dependent genes. Mediator functions as a bridge to convey information from gene-specific regulatory proteins to the basal RNA polymerase II transcription machinery. Mediator is recruited to promoters by direct interactions with regulatory proteins and serves as a scaffold for the assembly of a functional preinitiation complex with RNA polymerase II and the general transcription factors.</text>
</comment>
<dbReference type="OMA" id="QYQRAKM"/>
<dbReference type="OrthoDB" id="337270at2759"/>
<dbReference type="Pfam" id="PF09748">
    <property type="entry name" value="Med10"/>
    <property type="match status" value="1"/>
</dbReference>
<keyword evidence="5 9" id="KW-0010">Activator</keyword>
<comment type="subunit">
    <text evidence="9">Component of the Mediator complex.</text>
</comment>
<dbReference type="InterPro" id="IPR019145">
    <property type="entry name" value="Mediator_Med10"/>
</dbReference>
<dbReference type="PANTHER" id="PTHR13345:SF13">
    <property type="entry name" value="MEDIATOR OF RNA POLYMERASE II TRANSCRIPTION SUBUNIT 10"/>
    <property type="match status" value="1"/>
</dbReference>
<dbReference type="GO" id="GO:0003712">
    <property type="term" value="F:transcription coregulator activity"/>
    <property type="evidence" value="ECO:0007669"/>
    <property type="project" value="InterPro"/>
</dbReference>
<dbReference type="GO" id="GO:0006357">
    <property type="term" value="P:regulation of transcription by RNA polymerase II"/>
    <property type="evidence" value="ECO:0007669"/>
    <property type="project" value="InterPro"/>
</dbReference>
<evidence type="ECO:0000256" key="7">
    <source>
        <dbReference type="ARBA" id="ARBA00023242"/>
    </source>
</evidence>
<comment type="similarity">
    <text evidence="2 9">Belongs to the Mediator complex subunit 10 family.</text>
</comment>
<keyword evidence="4 9" id="KW-0805">Transcription regulation</keyword>
<dbReference type="Proteomes" id="UP000887567">
    <property type="component" value="Unplaced"/>
</dbReference>
<evidence type="ECO:0000313" key="10">
    <source>
        <dbReference type="EnsemblMetazoa" id="XP_020897738.1"/>
    </source>
</evidence>
<evidence type="ECO:0000256" key="9">
    <source>
        <dbReference type="RuleBase" id="RU364146"/>
    </source>
</evidence>
<evidence type="ECO:0000313" key="11">
    <source>
        <dbReference type="Proteomes" id="UP000887567"/>
    </source>
</evidence>
<evidence type="ECO:0000256" key="8">
    <source>
        <dbReference type="ARBA" id="ARBA00032004"/>
    </source>
</evidence>
<evidence type="ECO:0000256" key="3">
    <source>
        <dbReference type="ARBA" id="ARBA00019617"/>
    </source>
</evidence>
<keyword evidence="6 9" id="KW-0804">Transcription</keyword>
<comment type="subcellular location">
    <subcellularLocation>
        <location evidence="1 9">Nucleus</location>
    </subcellularLocation>
</comment>
<dbReference type="PANTHER" id="PTHR13345">
    <property type="entry name" value="MEDIATOR OF RNA POLYMERASE II TRANSCRIPTION SUBUNIT 10"/>
    <property type="match status" value="1"/>
</dbReference>
<evidence type="ECO:0000256" key="2">
    <source>
        <dbReference type="ARBA" id="ARBA00005389"/>
    </source>
</evidence>
<proteinExistence type="inferred from homology"/>